<evidence type="ECO:0000313" key="15">
    <source>
        <dbReference type="EMBL" id="EEX78411.1"/>
    </source>
</evidence>
<reference evidence="15 16" key="1">
    <citation type="submission" date="2009-09" db="EMBL/GenBank/DDBJ databases">
        <authorList>
            <person name="Weinstock G."/>
            <person name="Sodergren E."/>
            <person name="Clifton S."/>
            <person name="Fulton L."/>
            <person name="Fulton B."/>
            <person name="Courtney L."/>
            <person name="Fronick C."/>
            <person name="Harrison M."/>
            <person name="Strong C."/>
            <person name="Farmer C."/>
            <person name="Delahaunty K."/>
            <person name="Markovic C."/>
            <person name="Hall O."/>
            <person name="Minx P."/>
            <person name="Tomlinson C."/>
            <person name="Mitreva M."/>
            <person name="Nelson J."/>
            <person name="Hou S."/>
            <person name="Wollam A."/>
            <person name="Pepin K.H."/>
            <person name="Johnson M."/>
            <person name="Bhonagiri V."/>
            <person name="Nash W.E."/>
            <person name="Warren W."/>
            <person name="Chinwalla A."/>
            <person name="Mardis E.R."/>
            <person name="Wilson R.K."/>
        </authorList>
    </citation>
    <scope>NUCLEOTIDE SEQUENCE [LARGE SCALE GENOMIC DNA]</scope>
    <source>
        <strain evidence="15">ATCC 35185</strain>
        <strain evidence="16">ATCC 35185 / DSM 20758 / VPI D19B-28</strain>
    </source>
</reference>
<feature type="binding site" evidence="12">
    <location>
        <position position="219"/>
    </location>
    <ligand>
        <name>[2Fe-2S] cluster</name>
        <dbReference type="ChEBI" id="CHEBI:190135"/>
    </ligand>
</feature>
<evidence type="ECO:0000259" key="13">
    <source>
        <dbReference type="PROSITE" id="PS51384"/>
    </source>
</evidence>
<dbReference type="InterPro" id="IPR019480">
    <property type="entry name" value="Dihydroorotate_DH_Fe-S-bd"/>
</dbReference>
<dbReference type="GO" id="GO:0046872">
    <property type="term" value="F:metal ion binding"/>
    <property type="evidence" value="ECO:0007669"/>
    <property type="project" value="UniProtKB-KW"/>
</dbReference>
<dbReference type="EMBL" id="ACKP02000003">
    <property type="protein sequence ID" value="EEX78411.1"/>
    <property type="molecule type" value="Genomic_DNA"/>
</dbReference>
<proteinExistence type="inferred from homology"/>
<feature type="binding site" evidence="12">
    <location>
        <position position="227"/>
    </location>
    <ligand>
        <name>[2Fe-2S] cluster</name>
        <dbReference type="ChEBI" id="CHEBI:190135"/>
    </ligand>
</feature>
<dbReference type="InterPro" id="IPR017938">
    <property type="entry name" value="Riboflavin_synthase-like_b-brl"/>
</dbReference>
<dbReference type="InterPro" id="IPR017927">
    <property type="entry name" value="FAD-bd_FR_type"/>
</dbReference>
<dbReference type="InterPro" id="IPR012165">
    <property type="entry name" value="Cyt_c3_hydrogenase_gsu"/>
</dbReference>
<evidence type="ECO:0000256" key="2">
    <source>
        <dbReference type="ARBA" id="ARBA00022448"/>
    </source>
</evidence>
<dbReference type="InterPro" id="IPR050353">
    <property type="entry name" value="PyrK_electron_transfer"/>
</dbReference>
<gene>
    <name evidence="14" type="ordered locus">Selsp_1003</name>
    <name evidence="15" type="ORF">SELSPUOL_00214</name>
</gene>
<dbReference type="GO" id="GO:0051537">
    <property type="term" value="F:2 iron, 2 sulfur cluster binding"/>
    <property type="evidence" value="ECO:0007669"/>
    <property type="project" value="UniProtKB-KW"/>
</dbReference>
<keyword evidence="5 12" id="KW-0479">Metal-binding</keyword>
<evidence type="ECO:0000256" key="1">
    <source>
        <dbReference type="ARBA" id="ARBA00006422"/>
    </source>
</evidence>
<dbReference type="Pfam" id="PF10418">
    <property type="entry name" value="DHODB_Fe-S_bind"/>
    <property type="match status" value="1"/>
</dbReference>
<protein>
    <submittedName>
        <fullName evidence="14">Dihydroorotate dehydrogenase, electron transfer subunit, iron-sulfur cluster binding domain protein</fullName>
    </submittedName>
    <submittedName>
        <fullName evidence="15">Oxidoreductase NAD-binding domain protein</fullName>
    </submittedName>
</protein>
<dbReference type="PIRSF" id="PIRSF006816">
    <property type="entry name" value="Cyc3_hyd_g"/>
    <property type="match status" value="1"/>
</dbReference>
<dbReference type="CDD" id="cd06218">
    <property type="entry name" value="DHOD_e_trans"/>
    <property type="match status" value="1"/>
</dbReference>
<evidence type="ECO:0000256" key="9">
    <source>
        <dbReference type="ARBA" id="ARBA00023014"/>
    </source>
</evidence>
<dbReference type="GO" id="GO:0050660">
    <property type="term" value="F:flavin adenine dinucleotide binding"/>
    <property type="evidence" value="ECO:0007669"/>
    <property type="project" value="InterPro"/>
</dbReference>
<dbReference type="SUPFAM" id="SSF52343">
    <property type="entry name" value="Ferredoxin reductase-like, C-terminal NADP-linked domain"/>
    <property type="match status" value="1"/>
</dbReference>
<dbReference type="PANTHER" id="PTHR43513:SF3">
    <property type="entry name" value="DIHYDROOROTATE DEHYDROGENASE B (NAD(+)), ELECTRON TRANSFER SUBUNIT-RELATED"/>
    <property type="match status" value="1"/>
</dbReference>
<dbReference type="AlphaFoldDB" id="C9LRZ3"/>
<keyword evidence="2" id="KW-0813">Transport</keyword>
<dbReference type="GO" id="GO:0016491">
    <property type="term" value="F:oxidoreductase activity"/>
    <property type="evidence" value="ECO:0007669"/>
    <property type="project" value="InterPro"/>
</dbReference>
<evidence type="ECO:0000256" key="8">
    <source>
        <dbReference type="ARBA" id="ARBA00023004"/>
    </source>
</evidence>
<dbReference type="RefSeq" id="WP_006190860.1">
    <property type="nucleotide sequence ID" value="NC_015437.1"/>
</dbReference>
<keyword evidence="3 11" id="KW-0285">Flavoprotein</keyword>
<dbReference type="SUPFAM" id="SSF63380">
    <property type="entry name" value="Riboflavin synthase domain-like"/>
    <property type="match status" value="1"/>
</dbReference>
<evidence type="ECO:0000256" key="6">
    <source>
        <dbReference type="ARBA" id="ARBA00022827"/>
    </source>
</evidence>
<keyword evidence="7" id="KW-0249">Electron transport</keyword>
<feature type="binding site" evidence="12">
    <location>
        <position position="224"/>
    </location>
    <ligand>
        <name>[2Fe-2S] cluster</name>
        <dbReference type="ChEBI" id="CHEBI:190135"/>
    </ligand>
</feature>
<evidence type="ECO:0000256" key="4">
    <source>
        <dbReference type="ARBA" id="ARBA00022714"/>
    </source>
</evidence>
<feature type="domain" description="FAD-binding FR-type" evidence="13">
    <location>
        <begin position="3"/>
        <end position="102"/>
    </location>
</feature>
<evidence type="ECO:0000313" key="16">
    <source>
        <dbReference type="Proteomes" id="UP000003505"/>
    </source>
</evidence>
<evidence type="ECO:0000256" key="11">
    <source>
        <dbReference type="PIRSR" id="PIRSR006816-1"/>
    </source>
</evidence>
<accession>C9LRZ3</accession>
<dbReference type="Pfam" id="PF00970">
    <property type="entry name" value="FAD_binding_6"/>
    <property type="match status" value="1"/>
</dbReference>
<dbReference type="Proteomes" id="UP000011124">
    <property type="component" value="Chromosome"/>
</dbReference>
<dbReference type="OrthoDB" id="9778346at2"/>
<keyword evidence="9 12" id="KW-0411">Iron-sulfur</keyword>
<name>C9LRZ3_SELS3</name>
<evidence type="ECO:0000313" key="14">
    <source>
        <dbReference type="EMBL" id="AEB99963.1"/>
    </source>
</evidence>
<keyword evidence="6 11" id="KW-0274">FAD</keyword>
<comment type="cofactor">
    <cofactor evidence="11">
        <name>FAD</name>
        <dbReference type="ChEBI" id="CHEBI:57692"/>
    </cofactor>
    <text evidence="11">Binds 1 FAD per subunit.</text>
</comment>
<keyword evidence="8 12" id="KW-0408">Iron</keyword>
<dbReference type="HOGENOM" id="CLU_003827_1_2_9"/>
<dbReference type="PRINTS" id="PR00409">
    <property type="entry name" value="PHDIOXRDTASE"/>
</dbReference>
<dbReference type="PROSITE" id="PS51384">
    <property type="entry name" value="FAD_FR"/>
    <property type="match status" value="1"/>
</dbReference>
<dbReference type="Gene3D" id="2.40.30.10">
    <property type="entry name" value="Translation factors"/>
    <property type="match status" value="1"/>
</dbReference>
<sequence>MKKTLEDAVVVLNRAILPDIWQMELLSPKIAAGAEPGQFVMVKKPKSAHLLRRPFGVADIDDEKGTITLFYRILGEGTAELSTLRPGESLSVEGALGTGFTLTDESALLVGGGLGLAPLLLLARRLREKPVVIIGARSEPETFWTRFFTPHAKAVYIATDDGTSGFHGYPLHLMPLVLCENEVHAVKVCGPDPMMDGIARLARSAGLSCEVSLEKRMACGFGVCLGCTFEGKATGRRRKVCTEGPVFAAEEVFE</sequence>
<dbReference type="KEGG" id="ssg:Selsp_1003"/>
<evidence type="ECO:0000256" key="3">
    <source>
        <dbReference type="ARBA" id="ARBA00022630"/>
    </source>
</evidence>
<evidence type="ECO:0000256" key="12">
    <source>
        <dbReference type="PIRSR" id="PIRSR006816-2"/>
    </source>
</evidence>
<feature type="binding site" evidence="12">
    <location>
        <position position="241"/>
    </location>
    <ligand>
        <name>[2Fe-2S] cluster</name>
        <dbReference type="ChEBI" id="CHEBI:190135"/>
    </ligand>
</feature>
<evidence type="ECO:0000256" key="10">
    <source>
        <dbReference type="ARBA" id="ARBA00034078"/>
    </source>
</evidence>
<organism evidence="15 16">
    <name type="scientific">Selenomonas sputigena (strain ATCC 35185 / DSM 20758 / CCUG 44933 / VPI D19B-28)</name>
    <dbReference type="NCBI Taxonomy" id="546271"/>
    <lineage>
        <taxon>Bacteria</taxon>
        <taxon>Bacillati</taxon>
        <taxon>Bacillota</taxon>
        <taxon>Negativicutes</taxon>
        <taxon>Selenomonadales</taxon>
        <taxon>Selenomonadaceae</taxon>
        <taxon>Selenomonas</taxon>
    </lineage>
</organism>
<keyword evidence="4 12" id="KW-0001">2Fe-2S</keyword>
<reference evidence="14 17" key="2">
    <citation type="submission" date="2011-04" db="EMBL/GenBank/DDBJ databases">
        <title>The complete genome of Selenomonas sputigena DSM 20758.</title>
        <authorList>
            <consortium name="US DOE Joint Genome Institute (JGI-PGF)"/>
            <person name="Lucas S."/>
            <person name="Copeland A."/>
            <person name="Lapidus A."/>
            <person name="Bruce D."/>
            <person name="Goodwin L."/>
            <person name="Pitluck S."/>
            <person name="Peters L."/>
            <person name="Kyrpides N."/>
            <person name="Mavromatis K."/>
            <person name="Ivanova N."/>
            <person name="Ovchinnikova G."/>
            <person name="Teshima H."/>
            <person name="Detter J.C."/>
            <person name="Tapia R."/>
            <person name="Han C."/>
            <person name="Land M."/>
            <person name="Hauser L."/>
            <person name="Markowitz V."/>
            <person name="Cheng J.-F."/>
            <person name="Hugenholtz P."/>
            <person name="Woyke T."/>
            <person name="Wu D."/>
            <person name="Gronow S."/>
            <person name="Wellnitz S."/>
            <person name="Schneider S."/>
            <person name="Klenk H.-P."/>
            <person name="Eisen J.A."/>
        </authorList>
    </citation>
    <scope>NUCLEOTIDE SEQUENCE [LARGE SCALE GENOMIC DNA]</scope>
    <source>
        <strain evidence="14">ATCC 35185</strain>
        <strain evidence="17">ATCC 35185 / DSM 20758 / VPI D19B-28</strain>
    </source>
</reference>
<dbReference type="PANTHER" id="PTHR43513">
    <property type="entry name" value="DIHYDROOROTATE DEHYDROGENASE B (NAD(+)), ELECTRON TRANSFER SUBUNIT"/>
    <property type="match status" value="1"/>
</dbReference>
<feature type="binding site" evidence="11">
    <location>
        <begin position="77"/>
        <end position="78"/>
    </location>
    <ligand>
        <name>FAD</name>
        <dbReference type="ChEBI" id="CHEBI:57692"/>
    </ligand>
</feature>
<dbReference type="Gene3D" id="2.10.240.10">
    <property type="entry name" value="Dihydroorotate dehydrogenase, electron transfer subunit"/>
    <property type="match status" value="1"/>
</dbReference>
<dbReference type="eggNOG" id="COG0543">
    <property type="taxonomic scope" value="Bacteria"/>
</dbReference>
<comment type="cofactor">
    <cofactor evidence="10">
        <name>[2Fe-2S] cluster</name>
        <dbReference type="ChEBI" id="CHEBI:190135"/>
    </cofactor>
</comment>
<evidence type="ECO:0000256" key="5">
    <source>
        <dbReference type="ARBA" id="ARBA00022723"/>
    </source>
</evidence>
<keyword evidence="17" id="KW-1185">Reference proteome</keyword>
<dbReference type="STRING" id="546271.Selsp_1003"/>
<comment type="cofactor">
    <cofactor evidence="12">
        <name>[2Fe-2S] cluster</name>
        <dbReference type="ChEBI" id="CHEBI:190135"/>
    </cofactor>
    <text evidence="12">Binds 1 [2Fe-2S] cluster per subunit.</text>
</comment>
<dbReference type="EMBL" id="CP002637">
    <property type="protein sequence ID" value="AEB99963.1"/>
    <property type="molecule type" value="Genomic_DNA"/>
</dbReference>
<dbReference type="Proteomes" id="UP000003505">
    <property type="component" value="Unassembled WGS sequence"/>
</dbReference>
<dbReference type="GO" id="GO:0006221">
    <property type="term" value="P:pyrimidine nucleotide biosynthetic process"/>
    <property type="evidence" value="ECO:0007669"/>
    <property type="project" value="InterPro"/>
</dbReference>
<comment type="similarity">
    <text evidence="1">Belongs to the PyrK family.</text>
</comment>
<dbReference type="InterPro" id="IPR008333">
    <property type="entry name" value="Cbr1-like_FAD-bd_dom"/>
</dbReference>
<dbReference type="InterPro" id="IPR037117">
    <property type="entry name" value="Dihydroorotate_DH_ele_sf"/>
</dbReference>
<evidence type="ECO:0000256" key="7">
    <source>
        <dbReference type="ARBA" id="ARBA00022982"/>
    </source>
</evidence>
<dbReference type="Gene3D" id="3.40.50.80">
    <property type="entry name" value="Nucleotide-binding domain of ferredoxin-NADP reductase (FNR) module"/>
    <property type="match status" value="1"/>
</dbReference>
<dbReference type="InterPro" id="IPR039261">
    <property type="entry name" value="FNR_nucleotide-bd"/>
</dbReference>
<evidence type="ECO:0000313" key="17">
    <source>
        <dbReference type="Proteomes" id="UP000011124"/>
    </source>
</evidence>